<organism evidence="10 11">
    <name type="scientific">Herbaspirillum aquaticum</name>
    <dbReference type="NCBI Taxonomy" id="568783"/>
    <lineage>
        <taxon>Bacteria</taxon>
        <taxon>Pseudomonadati</taxon>
        <taxon>Pseudomonadota</taxon>
        <taxon>Betaproteobacteria</taxon>
        <taxon>Burkholderiales</taxon>
        <taxon>Oxalobacteraceae</taxon>
        <taxon>Herbaspirillum</taxon>
    </lineage>
</organism>
<dbReference type="GO" id="GO:0006508">
    <property type="term" value="P:proteolysis"/>
    <property type="evidence" value="ECO:0007669"/>
    <property type="project" value="UniProtKB-KW"/>
</dbReference>
<dbReference type="PANTHER" id="PTHR43806:SF11">
    <property type="entry name" value="CEREVISIN-RELATED"/>
    <property type="match status" value="1"/>
</dbReference>
<comment type="similarity">
    <text evidence="1 6">Belongs to the peptidase S8 family.</text>
</comment>
<dbReference type="GO" id="GO:0004252">
    <property type="term" value="F:serine-type endopeptidase activity"/>
    <property type="evidence" value="ECO:0007669"/>
    <property type="project" value="UniProtKB-UniRule"/>
</dbReference>
<evidence type="ECO:0000256" key="8">
    <source>
        <dbReference type="SAM" id="SignalP"/>
    </source>
</evidence>
<feature type="compositionally biased region" description="Low complexity" evidence="7">
    <location>
        <begin position="851"/>
        <end position="883"/>
    </location>
</feature>
<dbReference type="PRINTS" id="PR00723">
    <property type="entry name" value="SUBTILISIN"/>
</dbReference>
<feature type="compositionally biased region" description="Polar residues" evidence="7">
    <location>
        <begin position="836"/>
        <end position="850"/>
    </location>
</feature>
<keyword evidence="2 6" id="KW-0645">Protease</keyword>
<evidence type="ECO:0000313" key="11">
    <source>
        <dbReference type="Proteomes" id="UP000214747"/>
    </source>
</evidence>
<dbReference type="RefSeq" id="WP_088757031.1">
    <property type="nucleotide sequence ID" value="NZ_NJGV01000025.1"/>
</dbReference>
<evidence type="ECO:0000256" key="5">
    <source>
        <dbReference type="ARBA" id="ARBA00022825"/>
    </source>
</evidence>
<feature type="region of interest" description="Disordered" evidence="7">
    <location>
        <begin position="836"/>
        <end position="974"/>
    </location>
</feature>
<gene>
    <name evidence="10" type="ORF">CEJ45_21130</name>
</gene>
<evidence type="ECO:0000256" key="4">
    <source>
        <dbReference type="ARBA" id="ARBA00022801"/>
    </source>
</evidence>
<feature type="region of interest" description="Disordered" evidence="7">
    <location>
        <begin position="812"/>
        <end position="831"/>
    </location>
</feature>
<reference evidence="10 11" key="1">
    <citation type="journal article" date="2010" name="Int. J. Syst. Evol. Microbiol.">
        <title>Reclassification of Herbaspirillum putei as a later heterotypic synonym of Herbaspirillum huttiense, with the description of H. huttiense subsp. huttiense subsp. nov. and H. huttiense subsp. putei subsp. nov., comb. nov., and description of Herbaspirillum aquaticum sp. nov.</title>
        <authorList>
            <person name="Dobritsa A.P."/>
            <person name="Reddy M.C."/>
            <person name="Samadpour M."/>
        </authorList>
    </citation>
    <scope>NUCLEOTIDE SEQUENCE [LARGE SCALE GENOMIC DNA]</scope>
    <source>
        <strain evidence="10 11">IEH 4430</strain>
    </source>
</reference>
<feature type="active site" description="Charge relay system" evidence="6">
    <location>
        <position position="156"/>
    </location>
</feature>
<dbReference type="SMART" id="SM00869">
    <property type="entry name" value="Autotransporter"/>
    <property type="match status" value="1"/>
</dbReference>
<name>A0A225SP85_9BURK</name>
<evidence type="ECO:0000256" key="1">
    <source>
        <dbReference type="ARBA" id="ARBA00011073"/>
    </source>
</evidence>
<feature type="domain" description="Autotransporter" evidence="9">
    <location>
        <begin position="1127"/>
        <end position="1407"/>
    </location>
</feature>
<feature type="compositionally biased region" description="Polar residues" evidence="7">
    <location>
        <begin position="893"/>
        <end position="913"/>
    </location>
</feature>
<keyword evidence="4 6" id="KW-0378">Hydrolase</keyword>
<dbReference type="PROSITE" id="PS00137">
    <property type="entry name" value="SUBTILASE_HIS"/>
    <property type="match status" value="1"/>
</dbReference>
<dbReference type="InterPro" id="IPR013425">
    <property type="entry name" value="Autotrns_rpt"/>
</dbReference>
<proteinExistence type="inferred from homology"/>
<dbReference type="SUPFAM" id="SSF52743">
    <property type="entry name" value="Subtilisin-like"/>
    <property type="match status" value="1"/>
</dbReference>
<feature type="chain" id="PRO_5013053346" evidence="8">
    <location>
        <begin position="41"/>
        <end position="1407"/>
    </location>
</feature>
<dbReference type="InterPro" id="IPR022398">
    <property type="entry name" value="Peptidase_S8_His-AS"/>
</dbReference>
<sequence>MKHKKKQGKSACPMPPAGLRQHRLCAAVLLTLGPALSLHAAAQSFVNYDGSTTADSAAALASWTGNKEFQTDWGLGAMNAQYAYAAGFTGLGIKLGAVDSGLLLTHAEFVTRNVKALAVTGTYANDGSQFQDGRQGWKAGESFSTTGALSSLNDKHGSHVSGSIAAARNGTGIMGVAFASDYYITNTNGTDSSVYGVNMDYNYFKAAYGNLASAGVRAINSSWGSPDSRDDFGSIGGVAAAYDRLQGGSKKTWLDAAADVAKESNTLMVWAAGNTGKANVNIRSALPYFRLELEQNWIAVAAINASSVLPSFSNQCGLARYWCVSAPGSAITSLNITSDTDLVNASGTSMAAPHVTGALGLLMERYPTLDNQAIRTILLTTAKHLGSGAVDVPNAMFGWGVPDLNKALNGPGQLLGVFNANVAAGSSDSWSNDISEAALIQRKSDDKAQLAAWQALSPASLQAAVDSAMAKLTAQVDSGYDAALALVQTRAQLNAVYQASKKKTDNTAFQNADKAVAANALAAAILKQSGSGALLSRDQLLAYLQKVDADTVAATLALGNYNGQTAYLAAVQKKTDADYIGSLVKSGDGSLTLSGNNSYSGGTRLEGGTLGVASSTALGSGALVMLDGTRLRAAADNLSVNNAVSISGVGSIDTQAFNFTLGSGIADGSTRGSLVKQGEGSLRVLGPLSYSGNTTITAGTLSVPAFSLAADQTLTVGVASATQYGKLAVTGAASFAPDAGLAVDVYKTATLGAGQTLAGVVTAGSLTAPRLNVTDNSLLFDFKPLVSATAVDLNIVDVTSIGQVAQATLTPDAAAPPASSTPVSPTPVPTVQATNTQVSTVPEPTVPATNTQASTTPAPAVPATNTQASSTPAPAVPATNTQVSSTPAPAVPATNTQVSSTPTPAVPATNTQVSSTPTPAAPATNTQASSTPAPAVPATNTQASTTPAPTVQVTGTQASTPPAPGVQASSPQASTLPVPTVQATAPAAATVPAVATPAPVAPAAAAAAVSATPATPAAVKAAPAAAPTVRPSATLIAAATAAARVAPVLDRQIRQPSTADMVQVVTALGRMPDPESLLRAVSQTLPRDVSASAIRGTMASVNRVIATRTETGNMGAAVAGSGLSSGEAGRDRQVWIMPFESRTNQGDRGGESGFSASTSGLATGAEMEFDSARVGLSYAYANTNASGNTAITGTGSRSRIESNMLALYGSLPLGELSLGWQADLGRNGNRLDRQMQFGGLNRIASSRYQSWNAHVGTNISVTLPLSEAMSLVPALQLDYTRLQSPSYAERGAGDLDLSVQGKRSQALLLGTAARLNYALTASSQLSTYVGASYDVINDRDELVATYAGAPGQSFTTPGPARSPWLLKAGVSYRFKLVEAADISLRFDAEGRSGFINQSAAIKASWRF</sequence>
<feature type="signal peptide" evidence="8">
    <location>
        <begin position="1"/>
        <end position="40"/>
    </location>
</feature>
<dbReference type="PROSITE" id="PS00138">
    <property type="entry name" value="SUBTILASE_SER"/>
    <property type="match status" value="1"/>
</dbReference>
<dbReference type="Pfam" id="PF00082">
    <property type="entry name" value="Peptidase_S8"/>
    <property type="match status" value="1"/>
</dbReference>
<dbReference type="InterPro" id="IPR000209">
    <property type="entry name" value="Peptidase_S8/S53_dom"/>
</dbReference>
<comment type="caution">
    <text evidence="10">The sequence shown here is derived from an EMBL/GenBank/DDBJ whole genome shotgun (WGS) entry which is preliminary data.</text>
</comment>
<dbReference type="CDD" id="cd04848">
    <property type="entry name" value="Peptidases_S8_Autotransporter_serine_protease_like"/>
    <property type="match status" value="1"/>
</dbReference>
<dbReference type="PROSITE" id="PS51208">
    <property type="entry name" value="AUTOTRANSPORTER"/>
    <property type="match status" value="1"/>
</dbReference>
<keyword evidence="5 6" id="KW-0720">Serine protease</keyword>
<dbReference type="InterPro" id="IPR036852">
    <property type="entry name" value="Peptidase_S8/S53_dom_sf"/>
</dbReference>
<keyword evidence="3 8" id="KW-0732">Signal</keyword>
<dbReference type="PANTHER" id="PTHR43806">
    <property type="entry name" value="PEPTIDASE S8"/>
    <property type="match status" value="1"/>
</dbReference>
<dbReference type="PROSITE" id="PS51892">
    <property type="entry name" value="SUBTILASE"/>
    <property type="match status" value="1"/>
</dbReference>
<dbReference type="InterPro" id="IPR015500">
    <property type="entry name" value="Peptidase_S8_subtilisin-rel"/>
</dbReference>
<dbReference type="InterPro" id="IPR050131">
    <property type="entry name" value="Peptidase_S8_subtilisin-like"/>
</dbReference>
<evidence type="ECO:0000256" key="6">
    <source>
        <dbReference type="PROSITE-ProRule" id="PRU01240"/>
    </source>
</evidence>
<dbReference type="Gene3D" id="3.40.50.200">
    <property type="entry name" value="Peptidase S8/S53 domain"/>
    <property type="match status" value="1"/>
</dbReference>
<dbReference type="EMBL" id="NJGV01000025">
    <property type="protein sequence ID" value="OWY32552.1"/>
    <property type="molecule type" value="Genomic_DNA"/>
</dbReference>
<feature type="compositionally biased region" description="Low complexity" evidence="7">
    <location>
        <begin position="914"/>
        <end position="943"/>
    </location>
</feature>
<keyword evidence="11" id="KW-1185">Reference proteome</keyword>
<accession>A0A225SP85</accession>
<dbReference type="InterPro" id="IPR036709">
    <property type="entry name" value="Autotransporte_beta_dom_sf"/>
</dbReference>
<dbReference type="InterPro" id="IPR034061">
    <property type="entry name" value="Peptidases_S8_Autotransporter"/>
</dbReference>
<dbReference type="Proteomes" id="UP000214747">
    <property type="component" value="Unassembled WGS sequence"/>
</dbReference>
<evidence type="ECO:0000256" key="3">
    <source>
        <dbReference type="ARBA" id="ARBA00022729"/>
    </source>
</evidence>
<evidence type="ECO:0000259" key="9">
    <source>
        <dbReference type="PROSITE" id="PS51208"/>
    </source>
</evidence>
<feature type="active site" description="Charge relay system" evidence="6">
    <location>
        <position position="349"/>
    </location>
</feature>
<evidence type="ECO:0000256" key="7">
    <source>
        <dbReference type="SAM" id="MobiDB-lite"/>
    </source>
</evidence>
<dbReference type="SUPFAM" id="SSF103515">
    <property type="entry name" value="Autotransporter"/>
    <property type="match status" value="1"/>
</dbReference>
<feature type="active site" description="Charge relay system" evidence="6">
    <location>
        <position position="99"/>
    </location>
</feature>
<evidence type="ECO:0000313" key="10">
    <source>
        <dbReference type="EMBL" id="OWY32552.1"/>
    </source>
</evidence>
<evidence type="ECO:0000256" key="2">
    <source>
        <dbReference type="ARBA" id="ARBA00022670"/>
    </source>
</evidence>
<dbReference type="InterPro" id="IPR023828">
    <property type="entry name" value="Peptidase_S8_Ser-AS"/>
</dbReference>
<dbReference type="Gene3D" id="2.40.128.130">
    <property type="entry name" value="Autotransporter beta-domain"/>
    <property type="match status" value="1"/>
</dbReference>
<protein>
    <submittedName>
        <fullName evidence="10">Peptidase</fullName>
    </submittedName>
</protein>
<dbReference type="NCBIfam" id="TIGR02601">
    <property type="entry name" value="autotrns_rpt"/>
    <property type="match status" value="2"/>
</dbReference>
<feature type="compositionally biased region" description="Polar residues" evidence="7">
    <location>
        <begin position="944"/>
        <end position="960"/>
    </location>
</feature>
<dbReference type="Pfam" id="PF03797">
    <property type="entry name" value="Autotransporter"/>
    <property type="match status" value="1"/>
</dbReference>
<dbReference type="Pfam" id="PF12951">
    <property type="entry name" value="PATR"/>
    <property type="match status" value="2"/>
</dbReference>
<dbReference type="InterPro" id="IPR005546">
    <property type="entry name" value="Autotransporte_beta"/>
</dbReference>